<feature type="region of interest" description="Disordered" evidence="2">
    <location>
        <begin position="438"/>
        <end position="488"/>
    </location>
</feature>
<feature type="region of interest" description="Disordered" evidence="2">
    <location>
        <begin position="874"/>
        <end position="894"/>
    </location>
</feature>
<feature type="compositionally biased region" description="Pro residues" evidence="2">
    <location>
        <begin position="353"/>
        <end position="364"/>
    </location>
</feature>
<feature type="compositionally biased region" description="Gly residues" evidence="2">
    <location>
        <begin position="189"/>
        <end position="199"/>
    </location>
</feature>
<dbReference type="SMART" id="SM00806">
    <property type="entry name" value="AIP3"/>
    <property type="match status" value="1"/>
</dbReference>
<feature type="compositionally biased region" description="Polar residues" evidence="2">
    <location>
        <begin position="272"/>
        <end position="284"/>
    </location>
</feature>
<feature type="compositionally biased region" description="Polar residues" evidence="2">
    <location>
        <begin position="1"/>
        <end position="11"/>
    </location>
</feature>
<name>A0A9P6E9X5_9AGAR</name>
<dbReference type="GO" id="GO:0051286">
    <property type="term" value="C:cell tip"/>
    <property type="evidence" value="ECO:0007669"/>
    <property type="project" value="TreeGrafter"/>
</dbReference>
<evidence type="ECO:0000313" key="4">
    <source>
        <dbReference type="EMBL" id="KAF9525165.1"/>
    </source>
</evidence>
<feature type="domain" description="Actin interacting protein 3 C-terminal" evidence="3">
    <location>
        <begin position="499"/>
        <end position="969"/>
    </location>
</feature>
<evidence type="ECO:0000313" key="5">
    <source>
        <dbReference type="Proteomes" id="UP000807306"/>
    </source>
</evidence>
<evidence type="ECO:0000259" key="3">
    <source>
        <dbReference type="SMART" id="SM00806"/>
    </source>
</evidence>
<keyword evidence="1" id="KW-0175">Coiled coil</keyword>
<feature type="compositionally biased region" description="Low complexity" evidence="2">
    <location>
        <begin position="22"/>
        <end position="35"/>
    </location>
</feature>
<reference evidence="4" key="1">
    <citation type="submission" date="2020-11" db="EMBL/GenBank/DDBJ databases">
        <authorList>
            <consortium name="DOE Joint Genome Institute"/>
            <person name="Ahrendt S."/>
            <person name="Riley R."/>
            <person name="Andreopoulos W."/>
            <person name="Labutti K."/>
            <person name="Pangilinan J."/>
            <person name="Ruiz-Duenas F.J."/>
            <person name="Barrasa J.M."/>
            <person name="Sanchez-Garcia M."/>
            <person name="Camarero S."/>
            <person name="Miyauchi S."/>
            <person name="Serrano A."/>
            <person name="Linde D."/>
            <person name="Babiker R."/>
            <person name="Drula E."/>
            <person name="Ayuso-Fernandez I."/>
            <person name="Pacheco R."/>
            <person name="Padilla G."/>
            <person name="Ferreira P."/>
            <person name="Barriuso J."/>
            <person name="Kellner H."/>
            <person name="Castanera R."/>
            <person name="Alfaro M."/>
            <person name="Ramirez L."/>
            <person name="Pisabarro A.G."/>
            <person name="Kuo A."/>
            <person name="Tritt A."/>
            <person name="Lipzen A."/>
            <person name="He G."/>
            <person name="Yan M."/>
            <person name="Ng V."/>
            <person name="Cullen D."/>
            <person name="Martin F."/>
            <person name="Rosso M.-N."/>
            <person name="Henrissat B."/>
            <person name="Hibbett D."/>
            <person name="Martinez A.T."/>
            <person name="Grigoriev I.V."/>
        </authorList>
    </citation>
    <scope>NUCLEOTIDE SEQUENCE</scope>
    <source>
        <strain evidence="4">CBS 506.95</strain>
    </source>
</reference>
<keyword evidence="5" id="KW-1185">Reference proteome</keyword>
<feature type="region of interest" description="Disordered" evidence="2">
    <location>
        <begin position="158"/>
        <end position="365"/>
    </location>
</feature>
<dbReference type="InterPro" id="IPR022782">
    <property type="entry name" value="AIP3-like_C"/>
</dbReference>
<feature type="compositionally biased region" description="Pro residues" evidence="2">
    <location>
        <begin position="304"/>
        <end position="317"/>
    </location>
</feature>
<evidence type="ECO:0000256" key="2">
    <source>
        <dbReference type="SAM" id="MobiDB-lite"/>
    </source>
</evidence>
<feature type="compositionally biased region" description="Basic and acidic residues" evidence="2">
    <location>
        <begin position="159"/>
        <end position="182"/>
    </location>
</feature>
<dbReference type="Proteomes" id="UP000807306">
    <property type="component" value="Unassembled WGS sequence"/>
</dbReference>
<dbReference type="OrthoDB" id="783096at2759"/>
<dbReference type="PANTHER" id="PTHR22741">
    <property type="entry name" value="P140CAP/SNIP-RELATED"/>
    <property type="match status" value="1"/>
</dbReference>
<dbReference type="GO" id="GO:0005737">
    <property type="term" value="C:cytoplasm"/>
    <property type="evidence" value="ECO:0007669"/>
    <property type="project" value="TreeGrafter"/>
</dbReference>
<feature type="region of interest" description="Disordered" evidence="2">
    <location>
        <begin position="1"/>
        <end position="45"/>
    </location>
</feature>
<evidence type="ECO:0000256" key="1">
    <source>
        <dbReference type="ARBA" id="ARBA00023054"/>
    </source>
</evidence>
<dbReference type="PANTHER" id="PTHR22741:SF10">
    <property type="entry name" value="COILED-COIL DOMAIN-CONTAINING PROTEIN CG32809"/>
    <property type="match status" value="1"/>
</dbReference>
<dbReference type="AlphaFoldDB" id="A0A9P6E9X5"/>
<dbReference type="GO" id="GO:0005519">
    <property type="term" value="F:cytoskeletal regulatory protein binding"/>
    <property type="evidence" value="ECO:0007669"/>
    <property type="project" value="InterPro"/>
</dbReference>
<dbReference type="InterPro" id="IPR056279">
    <property type="entry name" value="Aip3p_Bud6_N"/>
</dbReference>
<dbReference type="Gene3D" id="1.20.58.1540">
    <property type="entry name" value="Actin interacting protein 3, C-terminal domain"/>
    <property type="match status" value="1"/>
</dbReference>
<sequence>MSTKSYGNVGQSNGRSSRREVNSVSSTASASTTRSDQAPKPPTQAVESAVTRLLVSIKQLLESLTQWSELKVSEEGVSDVYVNFGNDFNAAVHAFSQFNIDMQELMNIPDDLRRVLEQCLAEDASPDNLELYLPSVRSIITSLLQGLRLKQTIYRKIHRESGHERTDSRSSRTAPSRREGSHRSSASGSGTGAEDGGGEMSRNNVRRSKKTTSSSHRSGLSAQGSNDFIGGFAPTLVEQQTGQSDEGFDSYRSNSPEYQEQRRIDRGGPGPSSLSQSFGTPTASDSRELPPSQSDGAFSADESPQPPQPPASPPPVPSTVKRFTLTDGPVERPSELAPQLVIQPSSPLYNDIQPPPTPPTPVEPPQAVAKSLAALKSTDVLLERRASKRFSNYNFTKIAAPTRERSVRSHNHPNRRSLVANGNLTPGDLAVLTEVDDEEVATAPQDGIPSAAPSRSNTPAPPLPALPSTPSRSPELSVVPSAASTSAPASARPSKLTIFLQLGREVKKVSVEPGLSFSSLRVLFVDKFSYNPGLENFPAIYIRDPSSHVQYELEDTDEVKDKCLLSLNIEPLDQIKQHIDTQIASLAGDLKELKSAVQKGQQSSPYVADFTSAPPMMESTPAPTRPTDRQFATVARRLSRFIGDGGPPSFMTQPAPPLPNTLPPIQSQLTGQSLQPQMTGASVMSDYTNRVVTDLKTQFDEVQNLRRDLGIMRQLYTEFMKSTKESLGTLRTQTQSVKQLANSSVGGARQYIDTGKKKLDTRSQDVLTEVEKLQDIIESVKDDVIKRQATPNGMYFKSIKKDMDAVATELTSLSEHIQTVKPMWKKTWEEELQNIVEEQQFLAHQEEFLSDLLEDHKAMVEVYGHVEKVITLRKPSGGRGGGRRGIKFLPKDEPPQEGLSNVFMEIRGARVDGRKTLEAIEANKNMRKKDLETRSDDLHNELHEFVGQKRLKMTGGAEEAERVRQKRTEATMKAMFNGASSFGPLESPTSPSSS</sequence>
<organism evidence="4 5">
    <name type="scientific">Crepidotus variabilis</name>
    <dbReference type="NCBI Taxonomy" id="179855"/>
    <lineage>
        <taxon>Eukaryota</taxon>
        <taxon>Fungi</taxon>
        <taxon>Dikarya</taxon>
        <taxon>Basidiomycota</taxon>
        <taxon>Agaricomycotina</taxon>
        <taxon>Agaricomycetes</taxon>
        <taxon>Agaricomycetidae</taxon>
        <taxon>Agaricales</taxon>
        <taxon>Agaricineae</taxon>
        <taxon>Crepidotaceae</taxon>
        <taxon>Crepidotus</taxon>
    </lineage>
</organism>
<accession>A0A9P6E9X5</accession>
<dbReference type="Pfam" id="PF03915">
    <property type="entry name" value="AIP3"/>
    <property type="match status" value="1"/>
</dbReference>
<comment type="caution">
    <text evidence="4">The sequence shown here is derived from an EMBL/GenBank/DDBJ whole genome shotgun (WGS) entry which is preliminary data.</text>
</comment>
<dbReference type="InterPro" id="IPR005613">
    <property type="entry name" value="AIP3_C"/>
</dbReference>
<protein>
    <submittedName>
        <fullName evidence="4">Actin interacting protein 3-domain-containing protein</fullName>
    </submittedName>
</protein>
<dbReference type="Pfam" id="PF23153">
    <property type="entry name" value="Aip3p_Bud6_N"/>
    <property type="match status" value="1"/>
</dbReference>
<dbReference type="GO" id="GO:0030010">
    <property type="term" value="P:establishment of cell polarity"/>
    <property type="evidence" value="ECO:0007669"/>
    <property type="project" value="TreeGrafter"/>
</dbReference>
<gene>
    <name evidence="4" type="ORF">CPB83DRAFT_877386</name>
</gene>
<dbReference type="InterPro" id="IPR051825">
    <property type="entry name" value="SRCIN1"/>
</dbReference>
<proteinExistence type="predicted"/>
<dbReference type="EMBL" id="MU157888">
    <property type="protein sequence ID" value="KAF9525165.1"/>
    <property type="molecule type" value="Genomic_DNA"/>
</dbReference>